<dbReference type="Pfam" id="PF02254">
    <property type="entry name" value="TrkA_N"/>
    <property type="match status" value="2"/>
</dbReference>
<dbReference type="PRINTS" id="PR00335">
    <property type="entry name" value="KUPTAKETRKA"/>
</dbReference>
<dbReference type="SUPFAM" id="SSF51735">
    <property type="entry name" value="NAD(P)-binding Rossmann-fold domains"/>
    <property type="match status" value="2"/>
</dbReference>
<keyword evidence="2" id="KW-0813">Transport</keyword>
<dbReference type="NCBIfam" id="NF007041">
    <property type="entry name" value="PRK09496.3-4"/>
    <property type="match status" value="1"/>
</dbReference>
<comment type="caution">
    <text evidence="9">The sequence shown here is derived from an EMBL/GenBank/DDBJ whole genome shotgun (WGS) entry which is preliminary data.</text>
</comment>
<keyword evidence="5" id="KW-0520">NAD</keyword>
<dbReference type="GO" id="GO:0005886">
    <property type="term" value="C:plasma membrane"/>
    <property type="evidence" value="ECO:0007669"/>
    <property type="project" value="InterPro"/>
</dbReference>
<evidence type="ECO:0000313" key="9">
    <source>
        <dbReference type="EMBL" id="RHA19553.1"/>
    </source>
</evidence>
<dbReference type="NCBIfam" id="NF007031">
    <property type="entry name" value="PRK09496.1-2"/>
    <property type="match status" value="1"/>
</dbReference>
<protein>
    <recommendedName>
        <fullName evidence="1">Trk system potassium uptake protein TrkA</fullName>
    </recommendedName>
</protein>
<dbReference type="InterPro" id="IPR006037">
    <property type="entry name" value="RCK_C"/>
</dbReference>
<feature type="domain" description="RCK C-terminal" evidence="8">
    <location>
        <begin position="371"/>
        <end position="451"/>
    </location>
</feature>
<evidence type="ECO:0000256" key="4">
    <source>
        <dbReference type="ARBA" id="ARBA00022958"/>
    </source>
</evidence>
<dbReference type="Proteomes" id="UP000284779">
    <property type="component" value="Unassembled WGS sequence"/>
</dbReference>
<evidence type="ECO:0000256" key="1">
    <source>
        <dbReference type="ARBA" id="ARBA00017378"/>
    </source>
</evidence>
<reference evidence="9 10" key="1">
    <citation type="submission" date="2018-08" db="EMBL/GenBank/DDBJ databases">
        <title>A genome reference for cultivated species of the human gut microbiota.</title>
        <authorList>
            <person name="Zou Y."/>
            <person name="Xue W."/>
            <person name="Luo G."/>
        </authorList>
    </citation>
    <scope>NUCLEOTIDE SEQUENCE [LARGE SCALE GENOMIC DNA]</scope>
    <source>
        <strain evidence="9 10">AM44-11BH</strain>
    </source>
</reference>
<name>A0A413RAS4_9FIRM</name>
<gene>
    <name evidence="9" type="ORF">DW944_04235</name>
</gene>
<dbReference type="AlphaFoldDB" id="A0A413RAS4"/>
<evidence type="ECO:0000256" key="5">
    <source>
        <dbReference type="ARBA" id="ARBA00023027"/>
    </source>
</evidence>
<dbReference type="Pfam" id="PF02080">
    <property type="entry name" value="TrkA_C"/>
    <property type="match status" value="2"/>
</dbReference>
<accession>A0A413RAS4</accession>
<dbReference type="PROSITE" id="PS51201">
    <property type="entry name" value="RCK_N"/>
    <property type="match status" value="2"/>
</dbReference>
<dbReference type="RefSeq" id="WP_117969941.1">
    <property type="nucleotide sequence ID" value="NZ_CAUBDO010000002.1"/>
</dbReference>
<evidence type="ECO:0000259" key="7">
    <source>
        <dbReference type="PROSITE" id="PS51201"/>
    </source>
</evidence>
<dbReference type="InterPro" id="IPR036291">
    <property type="entry name" value="NAD(P)-bd_dom_sf"/>
</dbReference>
<dbReference type="InterPro" id="IPR050721">
    <property type="entry name" value="Trk_Ktr_HKT_K-transport"/>
</dbReference>
<evidence type="ECO:0000256" key="3">
    <source>
        <dbReference type="ARBA" id="ARBA00022538"/>
    </source>
</evidence>
<feature type="domain" description="RCK N-terminal" evidence="7">
    <location>
        <begin position="228"/>
        <end position="356"/>
    </location>
</feature>
<evidence type="ECO:0000313" key="10">
    <source>
        <dbReference type="Proteomes" id="UP000284779"/>
    </source>
</evidence>
<evidence type="ECO:0000256" key="6">
    <source>
        <dbReference type="ARBA" id="ARBA00023065"/>
    </source>
</evidence>
<dbReference type="PANTHER" id="PTHR43833">
    <property type="entry name" value="POTASSIUM CHANNEL PROTEIN 2-RELATED-RELATED"/>
    <property type="match status" value="1"/>
</dbReference>
<keyword evidence="6" id="KW-0406">Ion transport</keyword>
<dbReference type="GO" id="GO:0015079">
    <property type="term" value="F:potassium ion transmembrane transporter activity"/>
    <property type="evidence" value="ECO:0007669"/>
    <property type="project" value="InterPro"/>
</dbReference>
<dbReference type="Gene3D" id="3.30.70.1450">
    <property type="entry name" value="Regulator of K+ conductance, C-terminal domain"/>
    <property type="match status" value="2"/>
</dbReference>
<organism evidence="9 10">
    <name type="scientific">Eubacterium ventriosum</name>
    <dbReference type="NCBI Taxonomy" id="39496"/>
    <lineage>
        <taxon>Bacteria</taxon>
        <taxon>Bacillati</taxon>
        <taxon>Bacillota</taxon>
        <taxon>Clostridia</taxon>
        <taxon>Eubacteriales</taxon>
        <taxon>Eubacteriaceae</taxon>
        <taxon>Eubacterium</taxon>
    </lineage>
</organism>
<evidence type="ECO:0000259" key="8">
    <source>
        <dbReference type="PROSITE" id="PS51202"/>
    </source>
</evidence>
<keyword evidence="10" id="KW-1185">Reference proteome</keyword>
<feature type="domain" description="RCK N-terminal" evidence="7">
    <location>
        <begin position="1"/>
        <end position="120"/>
    </location>
</feature>
<sequence>MKIIIVGCGNVGITLAEQLSTEGHNITVIDTREQVVESVYNSYDILGVVGNGTSFNIQMEAGVEDADLLVAVTGSDELNLLCCLIARKAGGCHTIARVSNPIYNREISFIKEELGLSMIINPQLAAAREMSRLLKFPSALKVDSFAKSRVELINYRIEEGNILCNIKLKDLSSKLKVDVLIPIVERGDQVIIPDGEFELKAKDIISIVGSQPRTLDLFKKMKVPTSAARKVLIVGGGRTSIYLAKQLIEMGIKVKIIEKNPEKCEVLTEMLPKAMIICGDATDKELLMEEGLMETEAFIASTDFDEENIMLALYAKSLTNAKLITKVHRISYDEIIDSLDVGSIIYPKYITAESIIKYVRAMKNSIGSNIETLYRLNDNRVEALELLIKEDSPMVGKPLSELRLKPNVLIGCITRRGQVTIPNGQSVIHVGDTIILITTTTGFHQLEDALM</sequence>
<dbReference type="InterPro" id="IPR036721">
    <property type="entry name" value="RCK_C_sf"/>
</dbReference>
<dbReference type="InterPro" id="IPR003148">
    <property type="entry name" value="RCK_N"/>
</dbReference>
<evidence type="ECO:0000256" key="2">
    <source>
        <dbReference type="ARBA" id="ARBA00022448"/>
    </source>
</evidence>
<dbReference type="Gene3D" id="3.40.50.720">
    <property type="entry name" value="NAD(P)-binding Rossmann-like Domain"/>
    <property type="match status" value="2"/>
</dbReference>
<dbReference type="NCBIfam" id="NF007033">
    <property type="entry name" value="PRK09496.1-5"/>
    <property type="match status" value="1"/>
</dbReference>
<dbReference type="SUPFAM" id="SSF116726">
    <property type="entry name" value="TrkA C-terminal domain-like"/>
    <property type="match status" value="2"/>
</dbReference>
<dbReference type="NCBIfam" id="NF007039">
    <property type="entry name" value="PRK09496.3-2"/>
    <property type="match status" value="1"/>
</dbReference>
<dbReference type="PROSITE" id="PS51202">
    <property type="entry name" value="RCK_C"/>
    <property type="match status" value="2"/>
</dbReference>
<proteinExistence type="predicted"/>
<keyword evidence="4" id="KW-0630">Potassium</keyword>
<dbReference type="InterPro" id="IPR006036">
    <property type="entry name" value="K_uptake_TrkA"/>
</dbReference>
<feature type="domain" description="RCK C-terminal" evidence="8">
    <location>
        <begin position="140"/>
        <end position="224"/>
    </location>
</feature>
<dbReference type="PANTHER" id="PTHR43833:SF5">
    <property type="entry name" value="TRK SYSTEM POTASSIUM UPTAKE PROTEIN TRKA"/>
    <property type="match status" value="1"/>
</dbReference>
<dbReference type="EMBL" id="QSFD01000003">
    <property type="protein sequence ID" value="RHA19553.1"/>
    <property type="molecule type" value="Genomic_DNA"/>
</dbReference>
<keyword evidence="3" id="KW-0633">Potassium transport</keyword>